<evidence type="ECO:0000256" key="2">
    <source>
        <dbReference type="ARBA" id="ARBA00022692"/>
    </source>
</evidence>
<keyword evidence="2 7" id="KW-0812">Transmembrane</keyword>
<evidence type="ECO:0000313" key="9">
    <source>
        <dbReference type="EMBL" id="KAH6884863.1"/>
    </source>
</evidence>
<feature type="transmembrane region" description="Helical" evidence="7">
    <location>
        <begin position="24"/>
        <end position="43"/>
    </location>
</feature>
<dbReference type="EMBL" id="JAGPYM010000019">
    <property type="protein sequence ID" value="KAH6884863.1"/>
    <property type="molecule type" value="Genomic_DNA"/>
</dbReference>
<evidence type="ECO:0000256" key="5">
    <source>
        <dbReference type="ARBA" id="ARBA00038359"/>
    </source>
</evidence>
<feature type="transmembrane region" description="Helical" evidence="7">
    <location>
        <begin position="130"/>
        <end position="151"/>
    </location>
</feature>
<sequence>MSVTTRDDDEPVHTFVNPWVELNAGLWSLFAGATVFLALRVWVKVTRRHGLWYDDYILLVSWCVLLANNTLIVHEFATGYVLKDSSQSWDDRMHILINISSCGTLIGQAWTKSAFGVTLLRMSNRWQQYILWFCIITMNIWMVLKVIFQWAKVCGKDDYQDWYRLDFCIGPTFRTDFKEGGNVYNIIMDFIFASFPWFITRSLEMRRVEKVGLCATMSLGMVVAIVAAIRVGWKDEGNDRDSLYIWRNGLSQVWYSSEITGTIMVQCIPILRPIIRDLHTTLTSRKLASYATGDGQSTPWTATFSRDRVSTNFHDPSVDAPERVELGRIPEESVETHTDQRQAAALPLPQSPPQSPPDSRYATAASRTDAWPLWNNENPSGKSLEIDQDRTSHSSNGFDFEQHPIQLQQGLSPPPRRIPQYQLGKSGDQ</sequence>
<evidence type="ECO:0000259" key="8">
    <source>
        <dbReference type="Pfam" id="PF20684"/>
    </source>
</evidence>
<evidence type="ECO:0000256" key="6">
    <source>
        <dbReference type="SAM" id="MobiDB-lite"/>
    </source>
</evidence>
<dbReference type="PANTHER" id="PTHR33048">
    <property type="entry name" value="PTH11-LIKE INTEGRAL MEMBRANE PROTEIN (AFU_ORTHOLOGUE AFUA_5G11245)"/>
    <property type="match status" value="1"/>
</dbReference>
<organism evidence="9 10">
    <name type="scientific">Thelonectria olida</name>
    <dbReference type="NCBI Taxonomy" id="1576542"/>
    <lineage>
        <taxon>Eukaryota</taxon>
        <taxon>Fungi</taxon>
        <taxon>Dikarya</taxon>
        <taxon>Ascomycota</taxon>
        <taxon>Pezizomycotina</taxon>
        <taxon>Sordariomycetes</taxon>
        <taxon>Hypocreomycetidae</taxon>
        <taxon>Hypocreales</taxon>
        <taxon>Nectriaceae</taxon>
        <taxon>Thelonectria</taxon>
    </lineage>
</organism>
<dbReference type="InterPro" id="IPR052337">
    <property type="entry name" value="SAT4-like"/>
</dbReference>
<dbReference type="OrthoDB" id="5417887at2759"/>
<feature type="compositionally biased region" description="Basic and acidic residues" evidence="6">
    <location>
        <begin position="316"/>
        <end position="340"/>
    </location>
</feature>
<name>A0A9P8VYN5_9HYPO</name>
<feature type="transmembrane region" description="Helical" evidence="7">
    <location>
        <begin position="253"/>
        <end position="275"/>
    </location>
</feature>
<dbReference type="Pfam" id="PF20684">
    <property type="entry name" value="Fung_rhodopsin"/>
    <property type="match status" value="1"/>
</dbReference>
<keyword evidence="4 7" id="KW-0472">Membrane</keyword>
<reference evidence="9 10" key="1">
    <citation type="journal article" date="2021" name="Nat. Commun.">
        <title>Genetic determinants of endophytism in the Arabidopsis root mycobiome.</title>
        <authorList>
            <person name="Mesny F."/>
            <person name="Miyauchi S."/>
            <person name="Thiergart T."/>
            <person name="Pickel B."/>
            <person name="Atanasova L."/>
            <person name="Karlsson M."/>
            <person name="Huettel B."/>
            <person name="Barry K.W."/>
            <person name="Haridas S."/>
            <person name="Chen C."/>
            <person name="Bauer D."/>
            <person name="Andreopoulos W."/>
            <person name="Pangilinan J."/>
            <person name="LaButti K."/>
            <person name="Riley R."/>
            <person name="Lipzen A."/>
            <person name="Clum A."/>
            <person name="Drula E."/>
            <person name="Henrissat B."/>
            <person name="Kohler A."/>
            <person name="Grigoriev I.V."/>
            <person name="Martin F.M."/>
            <person name="Hacquard S."/>
        </authorList>
    </citation>
    <scope>NUCLEOTIDE SEQUENCE [LARGE SCALE GENOMIC DNA]</scope>
    <source>
        <strain evidence="9 10">MPI-CAGE-CH-0241</strain>
    </source>
</reference>
<feature type="region of interest" description="Disordered" evidence="6">
    <location>
        <begin position="311"/>
        <end position="429"/>
    </location>
</feature>
<gene>
    <name evidence="9" type="ORF">B0T10DRAFT_577258</name>
</gene>
<evidence type="ECO:0000256" key="4">
    <source>
        <dbReference type="ARBA" id="ARBA00023136"/>
    </source>
</evidence>
<keyword evidence="10" id="KW-1185">Reference proteome</keyword>
<dbReference type="Proteomes" id="UP000777438">
    <property type="component" value="Unassembled WGS sequence"/>
</dbReference>
<feature type="domain" description="Rhodopsin" evidence="8">
    <location>
        <begin position="39"/>
        <end position="276"/>
    </location>
</feature>
<evidence type="ECO:0000256" key="7">
    <source>
        <dbReference type="SAM" id="Phobius"/>
    </source>
</evidence>
<dbReference type="GO" id="GO:0016020">
    <property type="term" value="C:membrane"/>
    <property type="evidence" value="ECO:0007669"/>
    <property type="project" value="UniProtKB-SubCell"/>
</dbReference>
<accession>A0A9P8VYN5</accession>
<keyword evidence="3 7" id="KW-1133">Transmembrane helix</keyword>
<dbReference type="PANTHER" id="PTHR33048:SF147">
    <property type="entry name" value="INTEGRAL MEMBRANE PROTEIN"/>
    <property type="match status" value="1"/>
</dbReference>
<comment type="subcellular location">
    <subcellularLocation>
        <location evidence="1">Membrane</location>
        <topology evidence="1">Multi-pass membrane protein</topology>
    </subcellularLocation>
</comment>
<dbReference type="InterPro" id="IPR049326">
    <property type="entry name" value="Rhodopsin_dom_fungi"/>
</dbReference>
<evidence type="ECO:0000256" key="3">
    <source>
        <dbReference type="ARBA" id="ARBA00022989"/>
    </source>
</evidence>
<comment type="similarity">
    <text evidence="5">Belongs to the SAT4 family.</text>
</comment>
<protein>
    <recommendedName>
        <fullName evidence="8">Rhodopsin domain-containing protein</fullName>
    </recommendedName>
</protein>
<evidence type="ECO:0000313" key="10">
    <source>
        <dbReference type="Proteomes" id="UP000777438"/>
    </source>
</evidence>
<feature type="transmembrane region" description="Helical" evidence="7">
    <location>
        <begin position="55"/>
        <end position="73"/>
    </location>
</feature>
<comment type="caution">
    <text evidence="9">The sequence shown here is derived from an EMBL/GenBank/DDBJ whole genome shotgun (WGS) entry which is preliminary data.</text>
</comment>
<evidence type="ECO:0000256" key="1">
    <source>
        <dbReference type="ARBA" id="ARBA00004141"/>
    </source>
</evidence>
<dbReference type="AlphaFoldDB" id="A0A9P8VYN5"/>
<feature type="transmembrane region" description="Helical" evidence="7">
    <location>
        <begin position="211"/>
        <end position="233"/>
    </location>
</feature>
<feature type="transmembrane region" description="Helical" evidence="7">
    <location>
        <begin position="182"/>
        <end position="199"/>
    </location>
</feature>
<proteinExistence type="inferred from homology"/>
<feature type="transmembrane region" description="Helical" evidence="7">
    <location>
        <begin position="93"/>
        <end position="110"/>
    </location>
</feature>